<sequence>MNYQILDSTCGFACLEIGGSREAGQWAATTAPPPAAVSLINDVICLERGARPRLTPGEEKAQFKDGPYKSNADFRGSAMKASGSSQRRFRLRFSARE</sequence>
<proteinExistence type="predicted"/>
<evidence type="ECO:0000313" key="2">
    <source>
        <dbReference type="Proteomes" id="UP000299102"/>
    </source>
</evidence>
<comment type="caution">
    <text evidence="1">The sequence shown here is derived from an EMBL/GenBank/DDBJ whole genome shotgun (WGS) entry which is preliminary data.</text>
</comment>
<dbReference type="Proteomes" id="UP000299102">
    <property type="component" value="Unassembled WGS sequence"/>
</dbReference>
<evidence type="ECO:0000313" key="1">
    <source>
        <dbReference type="EMBL" id="GBP15206.1"/>
    </source>
</evidence>
<dbReference type="AlphaFoldDB" id="A0A4C1TLW0"/>
<reference evidence="1 2" key="1">
    <citation type="journal article" date="2019" name="Commun. Biol.">
        <title>The bagworm genome reveals a unique fibroin gene that provides high tensile strength.</title>
        <authorList>
            <person name="Kono N."/>
            <person name="Nakamura H."/>
            <person name="Ohtoshi R."/>
            <person name="Tomita M."/>
            <person name="Numata K."/>
            <person name="Arakawa K."/>
        </authorList>
    </citation>
    <scope>NUCLEOTIDE SEQUENCE [LARGE SCALE GENOMIC DNA]</scope>
</reference>
<keyword evidence="2" id="KW-1185">Reference proteome</keyword>
<protein>
    <submittedName>
        <fullName evidence="1">Uncharacterized protein</fullName>
    </submittedName>
</protein>
<accession>A0A4C1TLW0</accession>
<name>A0A4C1TLW0_EUMVA</name>
<gene>
    <name evidence="1" type="ORF">EVAR_92213_1</name>
</gene>
<organism evidence="1 2">
    <name type="scientific">Eumeta variegata</name>
    <name type="common">Bagworm moth</name>
    <name type="synonym">Eumeta japonica</name>
    <dbReference type="NCBI Taxonomy" id="151549"/>
    <lineage>
        <taxon>Eukaryota</taxon>
        <taxon>Metazoa</taxon>
        <taxon>Ecdysozoa</taxon>
        <taxon>Arthropoda</taxon>
        <taxon>Hexapoda</taxon>
        <taxon>Insecta</taxon>
        <taxon>Pterygota</taxon>
        <taxon>Neoptera</taxon>
        <taxon>Endopterygota</taxon>
        <taxon>Lepidoptera</taxon>
        <taxon>Glossata</taxon>
        <taxon>Ditrysia</taxon>
        <taxon>Tineoidea</taxon>
        <taxon>Psychidae</taxon>
        <taxon>Oiketicinae</taxon>
        <taxon>Eumeta</taxon>
    </lineage>
</organism>
<dbReference type="EMBL" id="BGZK01000070">
    <property type="protein sequence ID" value="GBP15206.1"/>
    <property type="molecule type" value="Genomic_DNA"/>
</dbReference>